<proteinExistence type="predicted"/>
<name>A0ACB9N7R0_9MYRT</name>
<dbReference type="Proteomes" id="UP001057402">
    <property type="component" value="Chromosome 8"/>
</dbReference>
<comment type="caution">
    <text evidence="1">The sequence shown here is derived from an EMBL/GenBank/DDBJ whole genome shotgun (WGS) entry which is preliminary data.</text>
</comment>
<protein>
    <submittedName>
        <fullName evidence="1">Uncharacterized protein</fullName>
    </submittedName>
</protein>
<evidence type="ECO:0000313" key="2">
    <source>
        <dbReference type="Proteomes" id="UP001057402"/>
    </source>
</evidence>
<gene>
    <name evidence="1" type="ORF">MLD38_028759</name>
</gene>
<keyword evidence="2" id="KW-1185">Reference proteome</keyword>
<reference evidence="2" key="1">
    <citation type="journal article" date="2023" name="Front. Plant Sci.">
        <title>Chromosomal-level genome assembly of Melastoma candidum provides insights into trichome evolution.</title>
        <authorList>
            <person name="Zhong Y."/>
            <person name="Wu W."/>
            <person name="Sun C."/>
            <person name="Zou P."/>
            <person name="Liu Y."/>
            <person name="Dai S."/>
            <person name="Zhou R."/>
        </authorList>
    </citation>
    <scope>NUCLEOTIDE SEQUENCE [LARGE SCALE GENOMIC DNA]</scope>
</reference>
<dbReference type="EMBL" id="CM042887">
    <property type="protein sequence ID" value="KAI4330470.1"/>
    <property type="molecule type" value="Genomic_DNA"/>
</dbReference>
<organism evidence="1 2">
    <name type="scientific">Melastoma candidum</name>
    <dbReference type="NCBI Taxonomy" id="119954"/>
    <lineage>
        <taxon>Eukaryota</taxon>
        <taxon>Viridiplantae</taxon>
        <taxon>Streptophyta</taxon>
        <taxon>Embryophyta</taxon>
        <taxon>Tracheophyta</taxon>
        <taxon>Spermatophyta</taxon>
        <taxon>Magnoliopsida</taxon>
        <taxon>eudicotyledons</taxon>
        <taxon>Gunneridae</taxon>
        <taxon>Pentapetalae</taxon>
        <taxon>rosids</taxon>
        <taxon>malvids</taxon>
        <taxon>Myrtales</taxon>
        <taxon>Melastomataceae</taxon>
        <taxon>Melastomatoideae</taxon>
        <taxon>Melastomateae</taxon>
        <taxon>Melastoma</taxon>
    </lineage>
</organism>
<sequence>MGITSKTQVASFICLLLFISFSGTTRGKMFCDDTYAVVAPCVEERCNDLCWTKKFDNFYGSKCTQDSVCTCYHGC</sequence>
<evidence type="ECO:0000313" key="1">
    <source>
        <dbReference type="EMBL" id="KAI4330470.1"/>
    </source>
</evidence>
<accession>A0ACB9N7R0</accession>